<dbReference type="InterPro" id="IPR006015">
    <property type="entry name" value="Universal_stress_UspA"/>
</dbReference>
<reference evidence="3 4" key="1">
    <citation type="submission" date="2018-03" db="EMBL/GenBank/DDBJ databases">
        <title>Rhodobacter veldkampii.</title>
        <authorList>
            <person name="Meyer T.E."/>
            <person name="Miller S."/>
            <person name="Lodha T."/>
            <person name="Gandham S."/>
            <person name="Chintalapati S."/>
            <person name="Chintalapati V.R."/>
        </authorList>
    </citation>
    <scope>NUCLEOTIDE SEQUENCE [LARGE SCALE GENOMIC DNA]</scope>
    <source>
        <strain evidence="3 4">DSM 11550</strain>
    </source>
</reference>
<dbReference type="PRINTS" id="PR01438">
    <property type="entry name" value="UNVRSLSTRESS"/>
</dbReference>
<dbReference type="Pfam" id="PF00582">
    <property type="entry name" value="Usp"/>
    <property type="match status" value="2"/>
</dbReference>
<dbReference type="PANTHER" id="PTHR46268:SF15">
    <property type="entry name" value="UNIVERSAL STRESS PROTEIN HP_0031"/>
    <property type="match status" value="1"/>
</dbReference>
<dbReference type="CDD" id="cd00293">
    <property type="entry name" value="USP-like"/>
    <property type="match status" value="2"/>
</dbReference>
<dbReference type="RefSeq" id="WP_107323344.1">
    <property type="nucleotide sequence ID" value="NZ_NHSP01000027.1"/>
</dbReference>
<feature type="domain" description="UspA" evidence="2">
    <location>
        <begin position="164"/>
        <end position="284"/>
    </location>
</feature>
<organism evidence="3 4">
    <name type="scientific">Phaeovulum veldkampii DSM 11550</name>
    <dbReference type="NCBI Taxonomy" id="1185920"/>
    <lineage>
        <taxon>Bacteria</taxon>
        <taxon>Pseudomonadati</taxon>
        <taxon>Pseudomonadota</taxon>
        <taxon>Alphaproteobacteria</taxon>
        <taxon>Rhodobacterales</taxon>
        <taxon>Paracoccaceae</taxon>
        <taxon>Phaeovulum</taxon>
    </lineage>
</organism>
<name>A0A2T4JMX2_9RHOB</name>
<dbReference type="Gene3D" id="3.40.50.12370">
    <property type="match status" value="1"/>
</dbReference>
<dbReference type="EMBL" id="PZKF01000001">
    <property type="protein sequence ID" value="PTE19213.1"/>
    <property type="molecule type" value="Genomic_DNA"/>
</dbReference>
<evidence type="ECO:0000313" key="4">
    <source>
        <dbReference type="Proteomes" id="UP000241899"/>
    </source>
</evidence>
<comment type="similarity">
    <text evidence="1">Belongs to the universal stress protein A family.</text>
</comment>
<accession>A0A2T4JMX2</accession>
<feature type="domain" description="UspA" evidence="2">
    <location>
        <begin position="1"/>
        <end position="156"/>
    </location>
</feature>
<dbReference type="Proteomes" id="UP000241899">
    <property type="component" value="Unassembled WGS sequence"/>
</dbReference>
<evidence type="ECO:0000256" key="1">
    <source>
        <dbReference type="ARBA" id="ARBA00008791"/>
    </source>
</evidence>
<evidence type="ECO:0000259" key="2">
    <source>
        <dbReference type="Pfam" id="PF00582"/>
    </source>
</evidence>
<evidence type="ECO:0000313" key="3">
    <source>
        <dbReference type="EMBL" id="PTE19213.1"/>
    </source>
</evidence>
<keyword evidence="4" id="KW-1185">Reference proteome</keyword>
<dbReference type="AlphaFoldDB" id="A0A2T4JMX2"/>
<dbReference type="SUPFAM" id="SSF52402">
    <property type="entry name" value="Adenine nucleotide alpha hydrolases-like"/>
    <property type="match status" value="2"/>
</dbReference>
<proteinExistence type="inferred from homology"/>
<dbReference type="PANTHER" id="PTHR46268">
    <property type="entry name" value="STRESS RESPONSE PROTEIN NHAX"/>
    <property type="match status" value="1"/>
</dbReference>
<sequence>MTETIIAFVDGSIYSRSVCEHAAWISARTGADIELVHVLGPREGAAKTDLSGSIKLGARTALMEELASLDEQRAKLMTRRGRAILDDARAVIEAAGITAVVPHLRHGDIAETVAEQDLAACMVLIGKRGETAEKPQRHLGQNLERIVRASHRPVFVASRAFRPIQRVLVAWDGGPSAMRAVDHIARSRLFAGLSLRLLTVGATTPEASRSLADAAAMLRAAGIEAETAILPGQPAAVLGKLEQEQGFDLLVMGAYGHSRIRTMIVGSTTSEMIRTCRAPVLLVR</sequence>
<dbReference type="OrthoDB" id="9804721at2"/>
<gene>
    <name evidence="3" type="ORF">C5F46_00185</name>
</gene>
<dbReference type="InterPro" id="IPR006016">
    <property type="entry name" value="UspA"/>
</dbReference>
<comment type="caution">
    <text evidence="3">The sequence shown here is derived from an EMBL/GenBank/DDBJ whole genome shotgun (WGS) entry which is preliminary data.</text>
</comment>
<protein>
    <submittedName>
        <fullName evidence="3">Universal stress protein UspA</fullName>
    </submittedName>
</protein>